<sequence>MVGGKHAGIASPEEEKNKRTSPSRFQPQLLDEAHGIQLAALLALDASMEDKEAVNPRVPLLRDEEGSDSGNETIASECADGPSSEPPNSLIGVDAPMGAEAADASVAVGDVCNTFYDLAVEGDVDAGAHGLGVAIDHDTLANMQILLSVSAGTEDVETLSEHREGTPSDLSKELEQTSNEDQNAGQVTRDESPKGLEQIDFLIASLTVQPPPGFDDTLDEDTLVITPPPCFDDGSHGCEVQDLPDKHHPH</sequence>
<evidence type="ECO:0000256" key="1">
    <source>
        <dbReference type="SAM" id="MobiDB-lite"/>
    </source>
</evidence>
<feature type="compositionally biased region" description="Polar residues" evidence="1">
    <location>
        <begin position="176"/>
        <end position="186"/>
    </location>
</feature>
<feature type="region of interest" description="Disordered" evidence="1">
    <location>
        <begin position="156"/>
        <end position="193"/>
    </location>
</feature>
<proteinExistence type="predicted"/>
<dbReference type="Proteomes" id="UP000230750">
    <property type="component" value="Unassembled WGS sequence"/>
</dbReference>
<dbReference type="EMBL" id="MRZV01002720">
    <property type="protein sequence ID" value="PIK33150.1"/>
    <property type="molecule type" value="Genomic_DNA"/>
</dbReference>
<reference evidence="2 3" key="1">
    <citation type="journal article" date="2017" name="PLoS Biol.">
        <title>The sea cucumber genome provides insights into morphological evolution and visceral regeneration.</title>
        <authorList>
            <person name="Zhang X."/>
            <person name="Sun L."/>
            <person name="Yuan J."/>
            <person name="Sun Y."/>
            <person name="Gao Y."/>
            <person name="Zhang L."/>
            <person name="Li S."/>
            <person name="Dai H."/>
            <person name="Hamel J.F."/>
            <person name="Liu C."/>
            <person name="Yu Y."/>
            <person name="Liu S."/>
            <person name="Lin W."/>
            <person name="Guo K."/>
            <person name="Jin S."/>
            <person name="Xu P."/>
            <person name="Storey K.B."/>
            <person name="Huan P."/>
            <person name="Zhang T."/>
            <person name="Zhou Y."/>
            <person name="Zhang J."/>
            <person name="Lin C."/>
            <person name="Li X."/>
            <person name="Xing L."/>
            <person name="Huo D."/>
            <person name="Sun M."/>
            <person name="Wang L."/>
            <person name="Mercier A."/>
            <person name="Li F."/>
            <person name="Yang H."/>
            <person name="Xiang J."/>
        </authorList>
    </citation>
    <scope>NUCLEOTIDE SEQUENCE [LARGE SCALE GENOMIC DNA]</scope>
    <source>
        <strain evidence="2">Shaxun</strain>
        <tissue evidence="2">Muscle</tissue>
    </source>
</reference>
<protein>
    <submittedName>
        <fullName evidence="2">Uncharacterized protein</fullName>
    </submittedName>
</protein>
<feature type="compositionally biased region" description="Basic and acidic residues" evidence="1">
    <location>
        <begin position="52"/>
        <end position="64"/>
    </location>
</feature>
<feature type="region of interest" description="Disordered" evidence="1">
    <location>
        <begin position="1"/>
        <end position="30"/>
    </location>
</feature>
<name>A0A2G8JBN7_STIJA</name>
<evidence type="ECO:0000313" key="3">
    <source>
        <dbReference type="Proteomes" id="UP000230750"/>
    </source>
</evidence>
<dbReference type="OrthoDB" id="5859304at2759"/>
<comment type="caution">
    <text evidence="2">The sequence shown here is derived from an EMBL/GenBank/DDBJ whole genome shotgun (WGS) entry which is preliminary data.</text>
</comment>
<feature type="region of interest" description="Disordered" evidence="1">
    <location>
        <begin position="52"/>
        <end position="90"/>
    </location>
</feature>
<gene>
    <name evidence="2" type="ORF">BSL78_30036</name>
</gene>
<feature type="region of interest" description="Disordered" evidence="1">
    <location>
        <begin position="231"/>
        <end position="250"/>
    </location>
</feature>
<evidence type="ECO:0000313" key="2">
    <source>
        <dbReference type="EMBL" id="PIK33150.1"/>
    </source>
</evidence>
<organism evidence="2 3">
    <name type="scientific">Stichopus japonicus</name>
    <name type="common">Sea cucumber</name>
    <dbReference type="NCBI Taxonomy" id="307972"/>
    <lineage>
        <taxon>Eukaryota</taxon>
        <taxon>Metazoa</taxon>
        <taxon>Echinodermata</taxon>
        <taxon>Eleutherozoa</taxon>
        <taxon>Echinozoa</taxon>
        <taxon>Holothuroidea</taxon>
        <taxon>Aspidochirotacea</taxon>
        <taxon>Aspidochirotida</taxon>
        <taxon>Stichopodidae</taxon>
        <taxon>Apostichopus</taxon>
    </lineage>
</organism>
<dbReference type="AlphaFoldDB" id="A0A2G8JBN7"/>
<feature type="compositionally biased region" description="Basic and acidic residues" evidence="1">
    <location>
        <begin position="159"/>
        <end position="175"/>
    </location>
</feature>
<keyword evidence="3" id="KW-1185">Reference proteome</keyword>
<accession>A0A2G8JBN7</accession>